<protein>
    <submittedName>
        <fullName evidence="1">Uncharacterized protein</fullName>
    </submittedName>
</protein>
<evidence type="ECO:0000313" key="2">
    <source>
        <dbReference type="Proteomes" id="UP000267841"/>
    </source>
</evidence>
<keyword evidence="2" id="KW-1185">Reference proteome</keyword>
<reference evidence="1 2" key="1">
    <citation type="submission" date="2018-10" db="EMBL/GenBank/DDBJ databases">
        <title>Genomic Encyclopedia of Archaeal and Bacterial Type Strains, Phase II (KMG-II): from individual species to whole genera.</title>
        <authorList>
            <person name="Goeker M."/>
        </authorList>
    </citation>
    <scope>NUCLEOTIDE SEQUENCE [LARGE SCALE GENOMIC DNA]</scope>
    <source>
        <strain evidence="1 2">DSM 16510</strain>
    </source>
</reference>
<dbReference type="OrthoDB" id="14995at2"/>
<comment type="caution">
    <text evidence="1">The sequence shown here is derived from an EMBL/GenBank/DDBJ whole genome shotgun (WGS) entry which is preliminary data.</text>
</comment>
<sequence>MDTREEALRLYREFIPKLLECGTEIDSFFRQFRELRLRESDLAFQGALLNVEHSFFMVVQSINILREHIKLLETAAKKKEIE</sequence>
<dbReference type="Proteomes" id="UP000267841">
    <property type="component" value="Unassembled WGS sequence"/>
</dbReference>
<accession>A0A497XNX2</accession>
<evidence type="ECO:0000313" key="1">
    <source>
        <dbReference type="EMBL" id="RLJ69994.1"/>
    </source>
</evidence>
<name>A0A497XNX2_9AQUI</name>
<dbReference type="EMBL" id="RCCJ01000001">
    <property type="protein sequence ID" value="RLJ69994.1"/>
    <property type="molecule type" value="Genomic_DNA"/>
</dbReference>
<proteinExistence type="predicted"/>
<dbReference type="RefSeq" id="WP_121009023.1">
    <property type="nucleotide sequence ID" value="NZ_RCCJ01000001.1"/>
</dbReference>
<dbReference type="AlphaFoldDB" id="A0A497XNX2"/>
<organism evidence="1 2">
    <name type="scientific">Hydrogenivirga caldilitoris</name>
    <dbReference type="NCBI Taxonomy" id="246264"/>
    <lineage>
        <taxon>Bacteria</taxon>
        <taxon>Pseudomonadati</taxon>
        <taxon>Aquificota</taxon>
        <taxon>Aquificia</taxon>
        <taxon>Aquificales</taxon>
        <taxon>Aquificaceae</taxon>
        <taxon>Hydrogenivirga</taxon>
    </lineage>
</organism>
<gene>
    <name evidence="1" type="ORF">BCF55_0255</name>
</gene>